<accession>A0A0M3JNE0</accession>
<dbReference type="InterPro" id="IPR036322">
    <property type="entry name" value="WD40_repeat_dom_sf"/>
</dbReference>
<dbReference type="WBParaSite" id="ASIM_0000918001-mRNA-1">
    <property type="protein sequence ID" value="ASIM_0000918001-mRNA-1"/>
    <property type="gene ID" value="ASIM_0000918001"/>
</dbReference>
<organism evidence="2">
    <name type="scientific">Anisakis simplex</name>
    <name type="common">Herring worm</name>
    <dbReference type="NCBI Taxonomy" id="6269"/>
    <lineage>
        <taxon>Eukaryota</taxon>
        <taxon>Metazoa</taxon>
        <taxon>Ecdysozoa</taxon>
        <taxon>Nematoda</taxon>
        <taxon>Chromadorea</taxon>
        <taxon>Rhabditida</taxon>
        <taxon>Spirurina</taxon>
        <taxon>Ascaridomorpha</taxon>
        <taxon>Ascaridoidea</taxon>
        <taxon>Anisakidae</taxon>
        <taxon>Anisakis</taxon>
        <taxon>Anisakis simplex complex</taxon>
    </lineage>
</organism>
<evidence type="ECO:0000256" key="1">
    <source>
        <dbReference type="PROSITE-ProRule" id="PRU00221"/>
    </source>
</evidence>
<reference evidence="2" key="1">
    <citation type="submission" date="2017-02" db="UniProtKB">
        <authorList>
            <consortium name="WormBaseParasite"/>
        </authorList>
    </citation>
    <scope>IDENTIFICATION</scope>
</reference>
<dbReference type="SUPFAM" id="SSF50978">
    <property type="entry name" value="WD40 repeat-like"/>
    <property type="match status" value="1"/>
</dbReference>
<dbReference type="PANTHER" id="PTHR44218:SF6">
    <property type="entry name" value="PROTEIN SUPPRESSOR OF PHYA-105 1"/>
    <property type="match status" value="1"/>
</dbReference>
<dbReference type="PANTHER" id="PTHR44218">
    <property type="entry name" value="PROTEIN SPA1-RELATED 2"/>
    <property type="match status" value="1"/>
</dbReference>
<dbReference type="PROSITE" id="PS50082">
    <property type="entry name" value="WD_REPEATS_2"/>
    <property type="match status" value="1"/>
</dbReference>
<dbReference type="InterPro" id="IPR015943">
    <property type="entry name" value="WD40/YVTN_repeat-like_dom_sf"/>
</dbReference>
<dbReference type="InterPro" id="IPR044630">
    <property type="entry name" value="SPA1/2/3/4"/>
</dbReference>
<dbReference type="Gene3D" id="2.130.10.10">
    <property type="entry name" value="YVTN repeat-like/Quinoprotein amine dehydrogenase"/>
    <property type="match status" value="1"/>
</dbReference>
<evidence type="ECO:0000313" key="2">
    <source>
        <dbReference type="WBParaSite" id="ASIM_0000918001-mRNA-1"/>
    </source>
</evidence>
<dbReference type="AlphaFoldDB" id="A0A0M3JNE0"/>
<dbReference type="InterPro" id="IPR001680">
    <property type="entry name" value="WD40_rpt"/>
</dbReference>
<keyword evidence="1" id="KW-0853">WD repeat</keyword>
<feature type="repeat" description="WD" evidence="1">
    <location>
        <begin position="1"/>
        <end position="24"/>
    </location>
</feature>
<name>A0A0M3JNE0_ANISI</name>
<proteinExistence type="predicted"/>
<sequence>LMASGSDDAKVKLWSLLSDRSVGSIDAKVNVCCVYFSPTSRHSLVFGSAGEGHLHIALKFFYVIDVTSAFRVCFLN</sequence>
<protein>
    <submittedName>
        <fullName evidence="2">E3 ubiquitin-protein ligase RFWD2 (inferred by orthology to a human protein)</fullName>
    </submittedName>
</protein>